<comment type="similarity">
    <text evidence="3 9">Belongs to the glycosyl hydrolase 3 family.</text>
</comment>
<dbReference type="Gene3D" id="3.20.20.300">
    <property type="entry name" value="Glycoside hydrolase, family 3, N-terminal domain"/>
    <property type="match status" value="2"/>
</dbReference>
<gene>
    <name evidence="11" type="ORF">HK099_007121</name>
</gene>
<evidence type="ECO:0000256" key="9">
    <source>
        <dbReference type="RuleBase" id="RU361161"/>
    </source>
</evidence>
<name>A0AAD5XTX5_9FUNG</name>
<dbReference type="SUPFAM" id="SSF51445">
    <property type="entry name" value="(Trans)glycosidases"/>
    <property type="match status" value="1"/>
</dbReference>
<dbReference type="InterPro" id="IPR019800">
    <property type="entry name" value="Glyco_hydro_3_AS"/>
</dbReference>
<dbReference type="InterPro" id="IPR036881">
    <property type="entry name" value="Glyco_hydro_3_C_sf"/>
</dbReference>
<evidence type="ECO:0000256" key="5">
    <source>
        <dbReference type="ARBA" id="ARBA00022729"/>
    </source>
</evidence>
<dbReference type="InterPro" id="IPR050288">
    <property type="entry name" value="Cellulose_deg_GH3"/>
</dbReference>
<dbReference type="InterPro" id="IPR001764">
    <property type="entry name" value="Glyco_hydro_3_N"/>
</dbReference>
<evidence type="ECO:0000256" key="2">
    <source>
        <dbReference type="ARBA" id="ARBA00004613"/>
    </source>
</evidence>
<evidence type="ECO:0000256" key="3">
    <source>
        <dbReference type="ARBA" id="ARBA00005336"/>
    </source>
</evidence>
<evidence type="ECO:0000313" key="12">
    <source>
        <dbReference type="Proteomes" id="UP001211065"/>
    </source>
</evidence>
<evidence type="ECO:0000256" key="8">
    <source>
        <dbReference type="ARBA" id="ARBA00024983"/>
    </source>
</evidence>
<accession>A0AAD5XTX5</accession>
<feature type="domain" description="Fibronectin type III-like" evidence="10">
    <location>
        <begin position="616"/>
        <end position="669"/>
    </location>
</feature>
<evidence type="ECO:0000259" key="10">
    <source>
        <dbReference type="SMART" id="SM01217"/>
    </source>
</evidence>
<dbReference type="GO" id="GO:0005576">
    <property type="term" value="C:extracellular region"/>
    <property type="evidence" value="ECO:0007669"/>
    <property type="project" value="UniProtKB-SubCell"/>
</dbReference>
<dbReference type="InterPro" id="IPR017853">
    <property type="entry name" value="GH"/>
</dbReference>
<dbReference type="Gene3D" id="2.60.40.10">
    <property type="entry name" value="Immunoglobulins"/>
    <property type="match status" value="1"/>
</dbReference>
<dbReference type="Pfam" id="PF01915">
    <property type="entry name" value="Glyco_hydro_3_C"/>
    <property type="match status" value="1"/>
</dbReference>
<keyword evidence="4" id="KW-0964">Secreted</keyword>
<dbReference type="GO" id="GO:0008422">
    <property type="term" value="F:beta-glucosidase activity"/>
    <property type="evidence" value="ECO:0007669"/>
    <property type="project" value="UniProtKB-EC"/>
</dbReference>
<keyword evidence="12" id="KW-1185">Reference proteome</keyword>
<dbReference type="Pfam" id="PF00933">
    <property type="entry name" value="Glyco_hydro_3"/>
    <property type="match status" value="2"/>
</dbReference>
<keyword evidence="6 9" id="KW-0378">Hydrolase</keyword>
<dbReference type="SMART" id="SM01217">
    <property type="entry name" value="Fn3_like"/>
    <property type="match status" value="1"/>
</dbReference>
<evidence type="ECO:0000256" key="7">
    <source>
        <dbReference type="ARBA" id="ARBA00023295"/>
    </source>
</evidence>
<comment type="pathway">
    <text evidence="9">Glycan metabolism; cellulose degradation.</text>
</comment>
<dbReference type="AlphaFoldDB" id="A0AAD5XTX5"/>
<dbReference type="GO" id="GO:0009251">
    <property type="term" value="P:glucan catabolic process"/>
    <property type="evidence" value="ECO:0007669"/>
    <property type="project" value="TreeGrafter"/>
</dbReference>
<dbReference type="InterPro" id="IPR002772">
    <property type="entry name" value="Glyco_hydro_3_C"/>
</dbReference>
<dbReference type="InterPro" id="IPR013783">
    <property type="entry name" value="Ig-like_fold"/>
</dbReference>
<keyword evidence="9" id="KW-0119">Carbohydrate metabolism</keyword>
<comment type="function">
    <text evidence="8">Beta-glucosidases are one of a number of cellulolytic enzymes involved in the degradation of cellulosic biomass. Catalyzes the last step releasing glucose from the inhibitory cellobiose.</text>
</comment>
<proteinExistence type="inferred from homology"/>
<reference evidence="11" key="1">
    <citation type="submission" date="2020-05" db="EMBL/GenBank/DDBJ databases">
        <title>Phylogenomic resolution of chytrid fungi.</title>
        <authorList>
            <person name="Stajich J.E."/>
            <person name="Amses K."/>
            <person name="Simmons R."/>
            <person name="Seto K."/>
            <person name="Myers J."/>
            <person name="Bonds A."/>
            <person name="Quandt C.A."/>
            <person name="Barry K."/>
            <person name="Liu P."/>
            <person name="Grigoriev I."/>
            <person name="Longcore J.E."/>
            <person name="James T.Y."/>
        </authorList>
    </citation>
    <scope>NUCLEOTIDE SEQUENCE</scope>
    <source>
        <strain evidence="11">JEL0476</strain>
    </source>
</reference>
<evidence type="ECO:0000256" key="4">
    <source>
        <dbReference type="ARBA" id="ARBA00022525"/>
    </source>
</evidence>
<keyword evidence="9" id="KW-0624">Polysaccharide degradation</keyword>
<dbReference type="Pfam" id="PF14310">
    <property type="entry name" value="Fn3-like"/>
    <property type="match status" value="1"/>
</dbReference>
<feature type="non-terminal residue" evidence="11">
    <location>
        <position position="669"/>
    </location>
</feature>
<comment type="caution">
    <text evidence="11">The sequence shown here is derived from an EMBL/GenBank/DDBJ whole genome shotgun (WGS) entry which is preliminary data.</text>
</comment>
<dbReference type="EC" id="3.2.1.21" evidence="9"/>
<dbReference type="PRINTS" id="PR00133">
    <property type="entry name" value="GLHYDRLASE3"/>
</dbReference>
<evidence type="ECO:0000256" key="6">
    <source>
        <dbReference type="ARBA" id="ARBA00022801"/>
    </source>
</evidence>
<dbReference type="EMBL" id="JADGJW010000665">
    <property type="protein sequence ID" value="KAJ3213921.1"/>
    <property type="molecule type" value="Genomic_DNA"/>
</dbReference>
<evidence type="ECO:0000313" key="11">
    <source>
        <dbReference type="EMBL" id="KAJ3213921.1"/>
    </source>
</evidence>
<evidence type="ECO:0000256" key="1">
    <source>
        <dbReference type="ARBA" id="ARBA00000448"/>
    </source>
</evidence>
<dbReference type="InterPro" id="IPR026891">
    <property type="entry name" value="Fn3-like"/>
</dbReference>
<organism evidence="11 12">
    <name type="scientific">Clydaea vesicula</name>
    <dbReference type="NCBI Taxonomy" id="447962"/>
    <lineage>
        <taxon>Eukaryota</taxon>
        <taxon>Fungi</taxon>
        <taxon>Fungi incertae sedis</taxon>
        <taxon>Chytridiomycota</taxon>
        <taxon>Chytridiomycota incertae sedis</taxon>
        <taxon>Chytridiomycetes</taxon>
        <taxon>Lobulomycetales</taxon>
        <taxon>Lobulomycetaceae</taxon>
        <taxon>Clydaea</taxon>
    </lineage>
</organism>
<sequence>MKFNCDKKKCFLTFLVSSISIAISFFCFTKDKTTESIKLKPLTKTDVAPKRSWENAEKLALETLSLLTLKEKYYLISGTDGPHGLRFQNFQSASSFTSSLSLAATFNKNLMFEYGNAQGEEFRGKGVNVALGPMVNMHRSPNAGRNFEGFGEDSFLTSIAASQVIKDTGSYSEIDERALHEVYLAPFKKAIEVGVSSIMCSYNKILSPNGELNWACENEYMLNNILKTKLKFKGFVVSDWWAVHDEKLATQNGLDMKMPGDNFWNSPFYFLKVYGLKNLGEKIEEARLNEMTKRILTSWYQIGQDEPGFPQVNFHSFKPHLDQGIDVKGNHSSVIRNIGSESIVLLKNNFDILPLNRNQKIFVFGKSALSSADPNKFPDRAGVDKHVAQGWGSSSTNYPYLISPLEGIMKNSEHVKYVDWEQENYQGMVENDIAICFVYALSGEGYLNVNGNAGDRNDLKLWDDGEDMINKVSSLNKNVIVVVVAPGQVDMTDWNDNVAGILYSFYLGQESGNAIADVLFGMVNPSGKLPVTIGKNSEGYCCSVNFKSPGDVKYVESIFIGYKWFDKKSIDPLYSFGFGLSYTKFNLSEISVSETVEKNFKIEVYLKNIGTLSGAEVLQIYLTFPNYVEAAKFNLKGFEKVKLEVEESKKIEFILDRKEHLSFFNVTKK</sequence>
<dbReference type="Gene3D" id="3.40.50.1700">
    <property type="entry name" value="Glycoside hydrolase family 3 C-terminal domain"/>
    <property type="match status" value="1"/>
</dbReference>
<dbReference type="Proteomes" id="UP001211065">
    <property type="component" value="Unassembled WGS sequence"/>
</dbReference>
<comment type="subcellular location">
    <subcellularLocation>
        <location evidence="2">Secreted</location>
    </subcellularLocation>
</comment>
<comment type="catalytic activity">
    <reaction evidence="1 9">
        <text>Hydrolysis of terminal, non-reducing beta-D-glucosyl residues with release of beta-D-glucose.</text>
        <dbReference type="EC" id="3.2.1.21"/>
    </reaction>
</comment>
<dbReference type="SUPFAM" id="SSF52279">
    <property type="entry name" value="Beta-D-glucan exohydrolase, C-terminal domain"/>
    <property type="match status" value="1"/>
</dbReference>
<dbReference type="PANTHER" id="PTHR42715:SF12">
    <property type="entry name" value="BETA-GLUCOSIDASE G-RELATED"/>
    <property type="match status" value="1"/>
</dbReference>
<keyword evidence="7 9" id="KW-0326">Glycosidase</keyword>
<dbReference type="InterPro" id="IPR036962">
    <property type="entry name" value="Glyco_hydro_3_N_sf"/>
</dbReference>
<dbReference type="PROSITE" id="PS00775">
    <property type="entry name" value="GLYCOSYL_HYDROL_F3"/>
    <property type="match status" value="1"/>
</dbReference>
<protein>
    <recommendedName>
        <fullName evidence="9">beta-glucosidase</fullName>
        <ecNumber evidence="9">3.2.1.21</ecNumber>
    </recommendedName>
</protein>
<dbReference type="PANTHER" id="PTHR42715">
    <property type="entry name" value="BETA-GLUCOSIDASE"/>
    <property type="match status" value="1"/>
</dbReference>
<keyword evidence="5" id="KW-0732">Signal</keyword>